<evidence type="ECO:0000256" key="1">
    <source>
        <dbReference type="SAM" id="MobiDB-lite"/>
    </source>
</evidence>
<feature type="region of interest" description="Disordered" evidence="1">
    <location>
        <begin position="1"/>
        <end position="22"/>
    </location>
</feature>
<dbReference type="EMBL" id="JAANBB010000094">
    <property type="protein sequence ID" value="KAF7550640.1"/>
    <property type="molecule type" value="Genomic_DNA"/>
</dbReference>
<accession>A0A9P5HGU0</accession>
<protein>
    <submittedName>
        <fullName evidence="2">Uncharacterized protein</fullName>
    </submittedName>
</protein>
<reference evidence="2" key="1">
    <citation type="submission" date="2020-03" db="EMBL/GenBank/DDBJ databases">
        <title>Draft Genome Sequence of Cylindrodendrum hubeiense.</title>
        <authorList>
            <person name="Buettner E."/>
            <person name="Kellner H."/>
        </authorList>
    </citation>
    <scope>NUCLEOTIDE SEQUENCE</scope>
    <source>
        <strain evidence="2">IHI 201604</strain>
    </source>
</reference>
<gene>
    <name evidence="2" type="ORF">G7Z17_g5580</name>
</gene>
<evidence type="ECO:0000313" key="2">
    <source>
        <dbReference type="EMBL" id="KAF7550640.1"/>
    </source>
</evidence>
<dbReference type="AlphaFoldDB" id="A0A9P5HGU0"/>
<comment type="caution">
    <text evidence="2">The sequence shown here is derived from an EMBL/GenBank/DDBJ whole genome shotgun (WGS) entry which is preliminary data.</text>
</comment>
<organism evidence="2 3">
    <name type="scientific">Cylindrodendrum hubeiense</name>
    <dbReference type="NCBI Taxonomy" id="595255"/>
    <lineage>
        <taxon>Eukaryota</taxon>
        <taxon>Fungi</taxon>
        <taxon>Dikarya</taxon>
        <taxon>Ascomycota</taxon>
        <taxon>Pezizomycotina</taxon>
        <taxon>Sordariomycetes</taxon>
        <taxon>Hypocreomycetidae</taxon>
        <taxon>Hypocreales</taxon>
        <taxon>Nectriaceae</taxon>
        <taxon>Cylindrodendrum</taxon>
    </lineage>
</organism>
<proteinExistence type="predicted"/>
<sequence length="97" mass="10288">METPRRRPAAAQRSEPPVGVLSGCGVPALPPVGPRPAVTSPQPVLDSSIAASQRRIDAASSRFSPSAGRWELSCELGTRCQPSKCQPSRCQANSPWH</sequence>
<keyword evidence="3" id="KW-1185">Reference proteome</keyword>
<name>A0A9P5HGU0_9HYPO</name>
<evidence type="ECO:0000313" key="3">
    <source>
        <dbReference type="Proteomes" id="UP000722485"/>
    </source>
</evidence>
<dbReference type="Proteomes" id="UP000722485">
    <property type="component" value="Unassembled WGS sequence"/>
</dbReference>